<proteinExistence type="predicted"/>
<evidence type="ECO:0000313" key="1">
    <source>
        <dbReference type="EMBL" id="DAG02410.1"/>
    </source>
</evidence>
<accession>A0A8S5V6N4</accession>
<name>A0A8S5V6N4_9CAUD</name>
<protein>
    <submittedName>
        <fullName evidence="1">Uncharacterized protein</fullName>
    </submittedName>
</protein>
<reference evidence="1" key="1">
    <citation type="journal article" date="2021" name="Proc. Natl. Acad. Sci. U.S.A.">
        <title>A Catalog of Tens of Thousands of Viruses from Human Metagenomes Reveals Hidden Associations with Chronic Diseases.</title>
        <authorList>
            <person name="Tisza M.J."/>
            <person name="Buck C.B."/>
        </authorList>
    </citation>
    <scope>NUCLEOTIDE SEQUENCE</scope>
    <source>
        <strain evidence="1">CtXt06</strain>
    </source>
</reference>
<dbReference type="EMBL" id="BK016209">
    <property type="protein sequence ID" value="DAG02410.1"/>
    <property type="molecule type" value="Genomic_DNA"/>
</dbReference>
<organism evidence="1">
    <name type="scientific">CrAss-like virus sp. ctXt06</name>
    <dbReference type="NCBI Taxonomy" id="2825837"/>
    <lineage>
        <taxon>Viruses</taxon>
        <taxon>Duplodnaviria</taxon>
        <taxon>Heunggongvirae</taxon>
        <taxon>Uroviricota</taxon>
        <taxon>Caudoviricetes</taxon>
        <taxon>Crassvirales</taxon>
    </lineage>
</organism>
<sequence length="65" mass="7515">MCVTKYYFISNRVKERRDGSLMISTSMGINHAKKLAKKRFQMYGYKGRLINIHPFSTTISKAIAI</sequence>